<evidence type="ECO:0000313" key="18">
    <source>
        <dbReference type="Proteomes" id="UP000094256"/>
    </source>
</evidence>
<protein>
    <submittedName>
        <fullName evidence="17">TonB-dependent receptor</fullName>
    </submittedName>
</protein>
<dbReference type="SUPFAM" id="SSF56935">
    <property type="entry name" value="Porins"/>
    <property type="match status" value="1"/>
</dbReference>
<evidence type="ECO:0000256" key="10">
    <source>
        <dbReference type="ARBA" id="ARBA00023237"/>
    </source>
</evidence>
<dbReference type="CDD" id="cd01347">
    <property type="entry name" value="ligand_gated_channel"/>
    <property type="match status" value="1"/>
</dbReference>
<dbReference type="Pfam" id="PF07715">
    <property type="entry name" value="Plug"/>
    <property type="match status" value="1"/>
</dbReference>
<dbReference type="RefSeq" id="WP_240502325.1">
    <property type="nucleotide sequence ID" value="NZ_CP014169.1"/>
</dbReference>
<dbReference type="PANTHER" id="PTHR32552">
    <property type="entry name" value="FERRICHROME IRON RECEPTOR-RELATED"/>
    <property type="match status" value="1"/>
</dbReference>
<keyword evidence="9 11" id="KW-0472">Membrane</keyword>
<keyword evidence="4" id="KW-0410">Iron transport</keyword>
<evidence type="ECO:0000256" key="5">
    <source>
        <dbReference type="ARBA" id="ARBA00022692"/>
    </source>
</evidence>
<dbReference type="GO" id="GO:0006826">
    <property type="term" value="P:iron ion transport"/>
    <property type="evidence" value="ECO:0007669"/>
    <property type="project" value="UniProtKB-KW"/>
</dbReference>
<geneLocation type="plasmid" evidence="18"/>
<evidence type="ECO:0000256" key="12">
    <source>
        <dbReference type="RuleBase" id="RU003357"/>
    </source>
</evidence>
<evidence type="ECO:0000256" key="9">
    <source>
        <dbReference type="ARBA" id="ARBA00023136"/>
    </source>
</evidence>
<dbReference type="InterPro" id="IPR039426">
    <property type="entry name" value="TonB-dep_rcpt-like"/>
</dbReference>
<keyword evidence="7" id="KW-0406">Ion transport</keyword>
<dbReference type="InterPro" id="IPR036942">
    <property type="entry name" value="Beta-barrel_TonB_sf"/>
</dbReference>
<keyword evidence="8 12" id="KW-0798">TonB box</keyword>
<name>A0A1B3ZIH5_9SPHN</name>
<evidence type="ECO:0000256" key="3">
    <source>
        <dbReference type="ARBA" id="ARBA00022452"/>
    </source>
</evidence>
<reference evidence="17 18" key="1">
    <citation type="submission" date="2016-01" db="EMBL/GenBank/DDBJ databases">
        <title>Complete genome and mega plasmid sequence of Sphingomonas panacis DCY99 elicits systemic resistance in rice to Xanthomonas oryzae.</title>
        <authorList>
            <person name="Kim Y.J."/>
            <person name="Yang D.C."/>
            <person name="Sing P."/>
        </authorList>
    </citation>
    <scope>NUCLEOTIDE SEQUENCE [LARGE SCALE GENOMIC DNA]</scope>
    <source>
        <strain evidence="17 18">DCY99</strain>
        <plasmid evidence="18">Plasmid</plasmid>
    </source>
</reference>
<evidence type="ECO:0000256" key="4">
    <source>
        <dbReference type="ARBA" id="ARBA00022496"/>
    </source>
</evidence>
<evidence type="ECO:0000256" key="14">
    <source>
        <dbReference type="SAM" id="SignalP"/>
    </source>
</evidence>
<feature type="signal peptide" evidence="14">
    <location>
        <begin position="1"/>
        <end position="23"/>
    </location>
</feature>
<evidence type="ECO:0000256" key="1">
    <source>
        <dbReference type="ARBA" id="ARBA00004571"/>
    </source>
</evidence>
<gene>
    <name evidence="17" type="ORF">AWL63_24040</name>
</gene>
<comment type="subcellular location">
    <subcellularLocation>
        <location evidence="1 11">Cell outer membrane</location>
        <topology evidence="1 11">Multi-pass membrane protein</topology>
    </subcellularLocation>
</comment>
<dbReference type="EMBL" id="CP014169">
    <property type="protein sequence ID" value="AOH87232.1"/>
    <property type="molecule type" value="Genomic_DNA"/>
</dbReference>
<dbReference type="Gene3D" id="2.40.170.20">
    <property type="entry name" value="TonB-dependent receptor, beta-barrel domain"/>
    <property type="match status" value="1"/>
</dbReference>
<keyword evidence="5 11" id="KW-0812">Transmembrane</keyword>
<dbReference type="Pfam" id="PF00593">
    <property type="entry name" value="TonB_dep_Rec_b-barrel"/>
    <property type="match status" value="1"/>
</dbReference>
<dbReference type="InterPro" id="IPR012910">
    <property type="entry name" value="Plug_dom"/>
</dbReference>
<keyword evidence="2 11" id="KW-0813">Transport</keyword>
<evidence type="ECO:0000256" key="11">
    <source>
        <dbReference type="PROSITE-ProRule" id="PRU01360"/>
    </source>
</evidence>
<feature type="chain" id="PRO_5008556506" evidence="14">
    <location>
        <begin position="24"/>
        <end position="806"/>
    </location>
</feature>
<evidence type="ECO:0000259" key="15">
    <source>
        <dbReference type="Pfam" id="PF00593"/>
    </source>
</evidence>
<dbReference type="GO" id="GO:0009279">
    <property type="term" value="C:cell outer membrane"/>
    <property type="evidence" value="ECO:0007669"/>
    <property type="project" value="UniProtKB-SubCell"/>
</dbReference>
<dbReference type="PROSITE" id="PS52016">
    <property type="entry name" value="TONB_DEPENDENT_REC_3"/>
    <property type="match status" value="1"/>
</dbReference>
<keyword evidence="17" id="KW-0614">Plasmid</keyword>
<dbReference type="PANTHER" id="PTHR32552:SF81">
    <property type="entry name" value="TONB-DEPENDENT OUTER MEMBRANE RECEPTOR"/>
    <property type="match status" value="1"/>
</dbReference>
<feature type="compositionally biased region" description="Polar residues" evidence="13">
    <location>
        <begin position="30"/>
        <end position="43"/>
    </location>
</feature>
<keyword evidence="10 11" id="KW-0998">Cell outer membrane</keyword>
<keyword evidence="6" id="KW-0408">Iron</keyword>
<accession>A0A1B3ZIH5</accession>
<evidence type="ECO:0000256" key="8">
    <source>
        <dbReference type="ARBA" id="ARBA00023077"/>
    </source>
</evidence>
<organism evidence="17 18">
    <name type="scientific">Sphingomonas panacis</name>
    <dbReference type="NCBI Taxonomy" id="1560345"/>
    <lineage>
        <taxon>Bacteria</taxon>
        <taxon>Pseudomonadati</taxon>
        <taxon>Pseudomonadota</taxon>
        <taxon>Alphaproteobacteria</taxon>
        <taxon>Sphingomonadales</taxon>
        <taxon>Sphingomonadaceae</taxon>
        <taxon>Sphingomonas</taxon>
    </lineage>
</organism>
<sequence>MKGASLKGVVLVSALCGPASANAQAVAGSQLGQVPSTRTSATLTPAGPMNENSPTSDASQTGDIIVTAQKRSERLNEVPMSITASTGDQLKSAGITNTDDLAKIVPGFTFQKSAYGLPIYYIRGVGFNDTTLGVSPAVTVYVDQVPLPYSAMTRGALFDIERVEVLKGPQGTLFGQNSTGGAINYIAAKPTNRLQAGFDLGYGRFNSVNTEAFISGPLTDTLKGRIAVENEYQGDWQKSYVNNDTIGQKRFLNGRAILDWDPTSTVRISLSASGWRDRSDTQQGQFIKFTPLFPAGTGRPPTFPIATFPAAPANARAAAWDPGFDFAKNDSLYQFALHGEVDLSDAITLTSITSYAHFKTSTPLDLDASIYPVDRVDTHGTIETFSQELRLSGVVGDNLHWMFGGNYQNDRVKEHWVLGPDLSTGASVGPFTYDGLIVDNDQKVKTGSIFASLDYNITRQLTLQGSIRYTDQRRHGEGCGRDDGTGDVAAALGFLSGLITGTPATIAPGACATLNSQTGLPGLVTGNLNEDNLSWRAGVSYKPSSGTLFYANVTKGYKSGSFPTLPAGFSASLAPIKQESILAYEVGAKTELFDRKVQISAAAFYYDYRDKQLVGYKANPPFGTLPALVSIPKSKVQGAELSILARPVRGLTINIGGTYIDSKVLRNPINPIGPYSTSGSFVGEAFPFTPKWQGTVDTEYRFALSSALDAFVGGNVSARSGTQSVLTTGGAAEAPLEALLYLKGYALLDLRAGVETQDGRIRFELWGRNVTNKYYTNSATRVSDYTYRFTGMPVTYGATLRYRFGQ</sequence>
<comment type="similarity">
    <text evidence="11 12">Belongs to the TonB-dependent receptor family.</text>
</comment>
<evidence type="ECO:0000256" key="13">
    <source>
        <dbReference type="SAM" id="MobiDB-lite"/>
    </source>
</evidence>
<dbReference type="AlphaFoldDB" id="A0A1B3ZIH5"/>
<dbReference type="InterPro" id="IPR000531">
    <property type="entry name" value="Beta-barrel_TonB"/>
</dbReference>
<keyword evidence="3 11" id="KW-1134">Transmembrane beta strand</keyword>
<feature type="region of interest" description="Disordered" evidence="13">
    <location>
        <begin position="28"/>
        <end position="61"/>
    </location>
</feature>
<keyword evidence="17" id="KW-0675">Receptor</keyword>
<evidence type="ECO:0000259" key="16">
    <source>
        <dbReference type="Pfam" id="PF07715"/>
    </source>
</evidence>
<proteinExistence type="inferred from homology"/>
<keyword evidence="18" id="KW-1185">Reference proteome</keyword>
<feature type="domain" description="TonB-dependent receptor plug" evidence="16">
    <location>
        <begin position="75"/>
        <end position="182"/>
    </location>
</feature>
<evidence type="ECO:0000256" key="7">
    <source>
        <dbReference type="ARBA" id="ARBA00023065"/>
    </source>
</evidence>
<evidence type="ECO:0000256" key="6">
    <source>
        <dbReference type="ARBA" id="ARBA00023004"/>
    </source>
</evidence>
<evidence type="ECO:0000256" key="2">
    <source>
        <dbReference type="ARBA" id="ARBA00022448"/>
    </source>
</evidence>
<feature type="compositionally biased region" description="Polar residues" evidence="13">
    <location>
        <begin position="50"/>
        <end position="61"/>
    </location>
</feature>
<dbReference type="KEGG" id="span:AWL63_24040"/>
<dbReference type="Proteomes" id="UP000094256">
    <property type="component" value="Plasmid unnamed"/>
</dbReference>
<feature type="domain" description="TonB-dependent receptor-like beta-barrel" evidence="15">
    <location>
        <begin position="280"/>
        <end position="769"/>
    </location>
</feature>
<evidence type="ECO:0000313" key="17">
    <source>
        <dbReference type="EMBL" id="AOH87232.1"/>
    </source>
</evidence>
<keyword evidence="14" id="KW-0732">Signal</keyword>